<dbReference type="AlphaFoldDB" id="A0A5C6AF01"/>
<sequence length="447" mass="49106">MAAETVNAETAPAPTAVGGESWTALAAWAADELGVRVAFDGKVYRVEAIDEATDPEPPVGESSLRRSWFRRRQSKADAAGPDPEPIEPFTTTTPADLLQELVQRLVERPGVTHARPVSQPTAVHDLSARLFSAYQLDGGQAHLAGCHFDDVPLVRLTWIKLADDGSQQVTHRFFDELGAPVDWGKVQRLGVDRIAPIGEPAPRIDEARLDRMTDSAKRAAGGEADPPALVTIVWAKRAWGRLRFEFGDKSIDAPFDGWAQTLTAPAVVCPQTGVETFHLATDSEGEIAAAEELATCCVSGERRVRSRLGQCVATGQWADAEHLSDCPITAASVLTTKRVRCRLCDQQVSPTACPEGVCTACRNKERVGQGDPRLQRLFEKYPKMRRWGGWRVAETDAALLVEASRLLRSVQWTFDKATLELLHAVATPRLASSWRPLDREQRERLLR</sequence>
<dbReference type="RefSeq" id="WP_146445309.1">
    <property type="nucleotide sequence ID" value="NZ_SJPR01000003.1"/>
</dbReference>
<evidence type="ECO:0000313" key="3">
    <source>
        <dbReference type="Proteomes" id="UP000317421"/>
    </source>
</evidence>
<organism evidence="2 3">
    <name type="scientific">Botrimarina colliarenosi</name>
    <dbReference type="NCBI Taxonomy" id="2528001"/>
    <lineage>
        <taxon>Bacteria</taxon>
        <taxon>Pseudomonadati</taxon>
        <taxon>Planctomycetota</taxon>
        <taxon>Planctomycetia</taxon>
        <taxon>Pirellulales</taxon>
        <taxon>Lacipirellulaceae</taxon>
        <taxon>Botrimarina</taxon>
    </lineage>
</organism>
<keyword evidence="3" id="KW-1185">Reference proteome</keyword>
<evidence type="ECO:0000313" key="2">
    <source>
        <dbReference type="EMBL" id="TWT96803.1"/>
    </source>
</evidence>
<feature type="region of interest" description="Disordered" evidence="1">
    <location>
        <begin position="53"/>
        <end position="88"/>
    </location>
</feature>
<name>A0A5C6AF01_9BACT</name>
<dbReference type="EMBL" id="SJPR01000003">
    <property type="protein sequence ID" value="TWT96803.1"/>
    <property type="molecule type" value="Genomic_DNA"/>
</dbReference>
<dbReference type="OrthoDB" id="247168at2"/>
<comment type="caution">
    <text evidence="2">The sequence shown here is derived from an EMBL/GenBank/DDBJ whole genome shotgun (WGS) entry which is preliminary data.</text>
</comment>
<gene>
    <name evidence="2" type="ORF">Pla108_25770</name>
</gene>
<dbReference type="Proteomes" id="UP000317421">
    <property type="component" value="Unassembled WGS sequence"/>
</dbReference>
<protein>
    <submittedName>
        <fullName evidence="2">Uncharacterized protein</fullName>
    </submittedName>
</protein>
<proteinExistence type="predicted"/>
<reference evidence="2 3" key="1">
    <citation type="submission" date="2019-02" db="EMBL/GenBank/DDBJ databases">
        <title>Deep-cultivation of Planctomycetes and their phenomic and genomic characterization uncovers novel biology.</title>
        <authorList>
            <person name="Wiegand S."/>
            <person name="Jogler M."/>
            <person name="Boedeker C."/>
            <person name="Pinto D."/>
            <person name="Vollmers J."/>
            <person name="Rivas-Marin E."/>
            <person name="Kohn T."/>
            <person name="Peeters S.H."/>
            <person name="Heuer A."/>
            <person name="Rast P."/>
            <person name="Oberbeckmann S."/>
            <person name="Bunk B."/>
            <person name="Jeske O."/>
            <person name="Meyerdierks A."/>
            <person name="Storesund J.E."/>
            <person name="Kallscheuer N."/>
            <person name="Luecker S."/>
            <person name="Lage O.M."/>
            <person name="Pohl T."/>
            <person name="Merkel B.J."/>
            <person name="Hornburger P."/>
            <person name="Mueller R.-W."/>
            <person name="Bruemmer F."/>
            <person name="Labrenz M."/>
            <person name="Spormann A.M."/>
            <person name="Op Den Camp H."/>
            <person name="Overmann J."/>
            <person name="Amann R."/>
            <person name="Jetten M.S.M."/>
            <person name="Mascher T."/>
            <person name="Medema M.H."/>
            <person name="Devos D.P."/>
            <person name="Kaster A.-K."/>
            <person name="Ovreas L."/>
            <person name="Rohde M."/>
            <person name="Galperin M.Y."/>
            <person name="Jogler C."/>
        </authorList>
    </citation>
    <scope>NUCLEOTIDE SEQUENCE [LARGE SCALE GENOMIC DNA]</scope>
    <source>
        <strain evidence="2 3">Pla108</strain>
    </source>
</reference>
<evidence type="ECO:0000256" key="1">
    <source>
        <dbReference type="SAM" id="MobiDB-lite"/>
    </source>
</evidence>
<accession>A0A5C6AF01</accession>